<dbReference type="GO" id="GO:0000105">
    <property type="term" value="P:L-histidine biosynthetic process"/>
    <property type="evidence" value="ECO:0007669"/>
    <property type="project" value="UniProtKB-UniPathway"/>
</dbReference>
<dbReference type="PANTHER" id="PTHR21235:SF2">
    <property type="entry name" value="IMIDAZOLE GLYCEROL PHOSPHATE SYNTHASE HISHF"/>
    <property type="match status" value="1"/>
</dbReference>
<accession>A0A2M6WIF9</accession>
<dbReference type="CDD" id="cd04731">
    <property type="entry name" value="HisF"/>
    <property type="match status" value="1"/>
</dbReference>
<dbReference type="InterPro" id="IPR013785">
    <property type="entry name" value="Aldolase_TIM"/>
</dbReference>
<evidence type="ECO:0000256" key="10">
    <source>
        <dbReference type="ARBA" id="ARBA00047838"/>
    </source>
</evidence>
<comment type="function">
    <text evidence="8">IGPS catalyzes the conversion of PRFAR and glutamine to IGP, AICAR and glutamate. The HisF subunit catalyzes the cyclization activity that produces IGP and AICAR from PRFAR using the ammonia provided by the HisH subunit.</text>
</comment>
<comment type="caution">
    <text evidence="12">The sequence shown here is derived from an EMBL/GenBank/DDBJ whole genome shotgun (WGS) entry which is preliminary data.</text>
</comment>
<dbReference type="EMBL" id="PFBA01000014">
    <property type="protein sequence ID" value="PIT92572.1"/>
    <property type="molecule type" value="Genomic_DNA"/>
</dbReference>
<evidence type="ECO:0000313" key="13">
    <source>
        <dbReference type="Proteomes" id="UP000228635"/>
    </source>
</evidence>
<evidence type="ECO:0000256" key="9">
    <source>
        <dbReference type="ARBA" id="ARBA00030264"/>
    </source>
</evidence>
<reference evidence="13" key="1">
    <citation type="submission" date="2017-09" db="EMBL/GenBank/DDBJ databases">
        <title>Depth-based differentiation of microbial function through sediment-hosted aquifers and enrichment of novel symbionts in the deep terrestrial subsurface.</title>
        <authorList>
            <person name="Probst A.J."/>
            <person name="Ladd B."/>
            <person name="Jarett J.K."/>
            <person name="Geller-Mcgrath D.E."/>
            <person name="Sieber C.M.K."/>
            <person name="Emerson J.B."/>
            <person name="Anantharaman K."/>
            <person name="Thomas B.C."/>
            <person name="Malmstrom R."/>
            <person name="Stieglmeier M."/>
            <person name="Klingl A."/>
            <person name="Woyke T."/>
            <person name="Ryan C.M."/>
            <person name="Banfield J.F."/>
        </authorList>
    </citation>
    <scope>NUCLEOTIDE SEQUENCE [LARGE SCALE GENOMIC DNA]</scope>
</reference>
<evidence type="ECO:0000256" key="8">
    <source>
        <dbReference type="ARBA" id="ARBA00025475"/>
    </source>
</evidence>
<gene>
    <name evidence="12" type="ORF">COU08_01765</name>
</gene>
<dbReference type="PANTHER" id="PTHR21235">
    <property type="entry name" value="IMIDAZOLE GLYCEROL PHOSPHATE SYNTHASE SUBUNIT HISF/H IGP SYNTHASE SUBUNIT HISF/H"/>
    <property type="match status" value="1"/>
</dbReference>
<keyword evidence="7" id="KW-0456">Lyase</keyword>
<comment type="pathway">
    <text evidence="1">Amino-acid biosynthesis; L-histidine biosynthesis; L-histidine from 5-phospho-alpha-D-ribose 1-diphosphate: step 5/9.</text>
</comment>
<keyword evidence="5 11" id="KW-0028">Amino-acid biosynthesis</keyword>
<evidence type="ECO:0000256" key="6">
    <source>
        <dbReference type="ARBA" id="ARBA00023102"/>
    </source>
</evidence>
<dbReference type="AlphaFoldDB" id="A0A2M6WIF9"/>
<keyword evidence="6 11" id="KW-0368">Histidine biosynthesis</keyword>
<evidence type="ECO:0000256" key="5">
    <source>
        <dbReference type="ARBA" id="ARBA00022605"/>
    </source>
</evidence>
<evidence type="ECO:0000256" key="3">
    <source>
        <dbReference type="ARBA" id="ARBA00011152"/>
    </source>
</evidence>
<protein>
    <recommendedName>
        <fullName evidence="4">imidazole glycerol-phosphate synthase</fullName>
        <ecNumber evidence="4">4.3.2.10</ecNumber>
    </recommendedName>
    <alternativeName>
        <fullName evidence="9">IGP synthase cyclase subunit</fullName>
    </alternativeName>
</protein>
<evidence type="ECO:0000256" key="4">
    <source>
        <dbReference type="ARBA" id="ARBA00012809"/>
    </source>
</evidence>
<comment type="catalytic activity">
    <reaction evidence="10">
        <text>5-[(5-phospho-1-deoxy-D-ribulos-1-ylimino)methylamino]-1-(5-phospho-beta-D-ribosyl)imidazole-4-carboxamide + L-glutamine = D-erythro-1-(imidazol-4-yl)glycerol 3-phosphate + 5-amino-1-(5-phospho-beta-D-ribosyl)imidazole-4-carboxamide + L-glutamate + H(+)</text>
        <dbReference type="Rhea" id="RHEA:24793"/>
        <dbReference type="ChEBI" id="CHEBI:15378"/>
        <dbReference type="ChEBI" id="CHEBI:29985"/>
        <dbReference type="ChEBI" id="CHEBI:58278"/>
        <dbReference type="ChEBI" id="CHEBI:58359"/>
        <dbReference type="ChEBI" id="CHEBI:58475"/>
        <dbReference type="ChEBI" id="CHEBI:58525"/>
        <dbReference type="EC" id="4.3.2.10"/>
    </reaction>
</comment>
<dbReference type="UniPathway" id="UPA00031">
    <property type="reaction ID" value="UER00010"/>
</dbReference>
<comment type="similarity">
    <text evidence="2 11">Belongs to the HisA/HisF family.</text>
</comment>
<dbReference type="GO" id="GO:0000107">
    <property type="term" value="F:imidazoleglycerol-phosphate synthase activity"/>
    <property type="evidence" value="ECO:0007669"/>
    <property type="project" value="InterPro"/>
</dbReference>
<evidence type="ECO:0000256" key="11">
    <source>
        <dbReference type="RuleBase" id="RU003657"/>
    </source>
</evidence>
<evidence type="ECO:0000313" key="12">
    <source>
        <dbReference type="EMBL" id="PIT92572.1"/>
    </source>
</evidence>
<comment type="subunit">
    <text evidence="3">Heterodimer of HisH and HisF.</text>
</comment>
<dbReference type="InterPro" id="IPR011060">
    <property type="entry name" value="RibuloseP-bd_barrel"/>
</dbReference>
<evidence type="ECO:0000256" key="2">
    <source>
        <dbReference type="ARBA" id="ARBA00009667"/>
    </source>
</evidence>
<evidence type="ECO:0000256" key="1">
    <source>
        <dbReference type="ARBA" id="ARBA00005091"/>
    </source>
</evidence>
<organism evidence="12 13">
    <name type="scientific">Candidatus Harrisonbacteria bacterium CG10_big_fil_rev_8_21_14_0_10_42_17</name>
    <dbReference type="NCBI Taxonomy" id="1974584"/>
    <lineage>
        <taxon>Bacteria</taxon>
        <taxon>Candidatus Harrisoniibacteriota</taxon>
    </lineage>
</organism>
<dbReference type="InterPro" id="IPR050064">
    <property type="entry name" value="IGPS_HisA/HisF"/>
</dbReference>
<dbReference type="Proteomes" id="UP000228635">
    <property type="component" value="Unassembled WGS sequence"/>
</dbReference>
<proteinExistence type="inferred from homology"/>
<dbReference type="InterPro" id="IPR004651">
    <property type="entry name" value="HisF"/>
</dbReference>
<dbReference type="EC" id="4.3.2.10" evidence="4"/>
<dbReference type="SUPFAM" id="SSF51366">
    <property type="entry name" value="Ribulose-phoshate binding barrel"/>
    <property type="match status" value="1"/>
</dbReference>
<dbReference type="InterPro" id="IPR006062">
    <property type="entry name" value="His_biosynth"/>
</dbReference>
<evidence type="ECO:0000256" key="7">
    <source>
        <dbReference type="ARBA" id="ARBA00023239"/>
    </source>
</evidence>
<dbReference type="GO" id="GO:0016829">
    <property type="term" value="F:lyase activity"/>
    <property type="evidence" value="ECO:0007669"/>
    <property type="project" value="UniProtKB-KW"/>
</dbReference>
<name>A0A2M6WIF9_9BACT</name>
<sequence>MLHKRLIGCLTIKNNIVVQSIGFHKYLPVGRLDIAVEFLNRWGIDEIMILDIDATQENCKPNIPLLYSSTQKNFTPLGVGGGITSIEDMRKLNYLGVEKVVLNTMAIENPNIIKQATEIFGNQFVVVSLDVKKNKSNRYEIFTHGGTKATGLDPVKIAKQVADLGAGEILLTSIDRDGSQKGYDIELIESVASRIPIPLIACGGVGHPIHLHEGFQAGASACAAGNFFHFTEHSPVIVKAYLRERGVAVRIDTTISYDEAGFLENGRLAKRDQDYLEELRFQIVIEESI</sequence>
<dbReference type="Pfam" id="PF00977">
    <property type="entry name" value="His_biosynth"/>
    <property type="match status" value="1"/>
</dbReference>
<dbReference type="Gene3D" id="3.20.20.70">
    <property type="entry name" value="Aldolase class I"/>
    <property type="match status" value="1"/>
</dbReference>